<keyword evidence="2" id="KW-1185">Reference proteome</keyword>
<sequence>MFFCVIERFVEASQATKIKVYVIIHFSLAIGRRRSTTMMNESETRTRERIQPGASSALVPEVRVIYGGVVDRRDNAYTRLRRTTGGSHHFDSVNQQLRSSRSSCLCTTRDQKIFHRKRVYSTYFVAPLFSSFSSTSPYLTWQCISIGTILCGETIPENINRFYEKNLEANAQPNAKVFIRFTQSCTSGLFVRYPPSNAYEPQINTKNRH</sequence>
<proteinExistence type="predicted"/>
<evidence type="ECO:0000313" key="2">
    <source>
        <dbReference type="Proteomes" id="UP001627154"/>
    </source>
</evidence>
<accession>A0ABD2VW24</accession>
<protein>
    <submittedName>
        <fullName evidence="1">Uncharacterized protein</fullName>
    </submittedName>
</protein>
<gene>
    <name evidence="1" type="ORF">TKK_019293</name>
</gene>
<comment type="caution">
    <text evidence="1">The sequence shown here is derived from an EMBL/GenBank/DDBJ whole genome shotgun (WGS) entry which is preliminary data.</text>
</comment>
<evidence type="ECO:0000313" key="1">
    <source>
        <dbReference type="EMBL" id="KAL3384884.1"/>
    </source>
</evidence>
<organism evidence="1 2">
    <name type="scientific">Trichogramma kaykai</name>
    <dbReference type="NCBI Taxonomy" id="54128"/>
    <lineage>
        <taxon>Eukaryota</taxon>
        <taxon>Metazoa</taxon>
        <taxon>Ecdysozoa</taxon>
        <taxon>Arthropoda</taxon>
        <taxon>Hexapoda</taxon>
        <taxon>Insecta</taxon>
        <taxon>Pterygota</taxon>
        <taxon>Neoptera</taxon>
        <taxon>Endopterygota</taxon>
        <taxon>Hymenoptera</taxon>
        <taxon>Apocrita</taxon>
        <taxon>Proctotrupomorpha</taxon>
        <taxon>Chalcidoidea</taxon>
        <taxon>Trichogrammatidae</taxon>
        <taxon>Trichogramma</taxon>
    </lineage>
</organism>
<dbReference type="EMBL" id="JBJJXI010000166">
    <property type="protein sequence ID" value="KAL3384884.1"/>
    <property type="molecule type" value="Genomic_DNA"/>
</dbReference>
<reference evidence="1 2" key="1">
    <citation type="journal article" date="2024" name="bioRxiv">
        <title>A reference genome for Trichogramma kaykai: A tiny desert-dwelling parasitoid wasp with competing sex-ratio distorters.</title>
        <authorList>
            <person name="Culotta J."/>
            <person name="Lindsey A.R."/>
        </authorList>
    </citation>
    <scope>NUCLEOTIDE SEQUENCE [LARGE SCALE GENOMIC DNA]</scope>
    <source>
        <strain evidence="1 2">KSX58</strain>
    </source>
</reference>
<dbReference type="AlphaFoldDB" id="A0ABD2VW24"/>
<dbReference type="Proteomes" id="UP001627154">
    <property type="component" value="Unassembled WGS sequence"/>
</dbReference>
<name>A0ABD2VW24_9HYME</name>